<dbReference type="InterPro" id="IPR001648">
    <property type="entry name" value="Ribosomal_bS18"/>
</dbReference>
<keyword evidence="3 7" id="KW-0694">RNA-binding</keyword>
<organism evidence="9">
    <name type="scientific">Boodleopsis sp. FL1161</name>
    <dbReference type="NCBI Taxonomy" id="2364084"/>
    <lineage>
        <taxon>Eukaryota</taxon>
        <taxon>Viridiplantae</taxon>
        <taxon>Chlorophyta</taxon>
        <taxon>core chlorophytes</taxon>
        <taxon>Ulvophyceae</taxon>
        <taxon>TCBD clade</taxon>
        <taxon>Bryopsidales</taxon>
        <taxon>Halimedineae</taxon>
        <taxon>Halimedaceae</taxon>
        <taxon>Rhipileae</taxon>
        <taxon>Boodleopsis</taxon>
    </lineage>
</organism>
<geneLocation type="chloroplast" evidence="9"/>
<gene>
    <name evidence="7 9" type="primary">rps18</name>
</gene>
<dbReference type="InterPro" id="IPR036870">
    <property type="entry name" value="Ribosomal_bS18_sf"/>
</dbReference>
<dbReference type="PANTHER" id="PTHR13479:SF40">
    <property type="entry name" value="SMALL RIBOSOMAL SUBUNIT PROTEIN BS18M"/>
    <property type="match status" value="1"/>
</dbReference>
<name>A0A386AZ98_9CHLO</name>
<keyword evidence="9" id="KW-0150">Chloroplast</keyword>
<keyword evidence="4 7" id="KW-0689">Ribosomal protein</keyword>
<dbReference type="GO" id="GO:0006412">
    <property type="term" value="P:translation"/>
    <property type="evidence" value="ECO:0007669"/>
    <property type="project" value="UniProtKB-UniRule"/>
</dbReference>
<keyword evidence="5 7" id="KW-0687">Ribonucleoprotein</keyword>
<keyword evidence="9" id="KW-0934">Plastid</keyword>
<reference evidence="9" key="1">
    <citation type="submission" date="2018-07" db="EMBL/GenBank/DDBJ databases">
        <authorList>
            <person name="Quirk P.G."/>
            <person name="Krulwich T.A."/>
        </authorList>
    </citation>
    <scope>NUCLEOTIDE SEQUENCE</scope>
</reference>
<comment type="subcellular location">
    <subcellularLocation>
        <location evidence="7">Plastid</location>
        <location evidence="7">Chloroplast</location>
    </subcellularLocation>
</comment>
<comment type="similarity">
    <text evidence="1 7 8">Belongs to the bacterial ribosomal protein bS18 family.</text>
</comment>
<dbReference type="AlphaFoldDB" id="A0A386AZ98"/>
<evidence type="ECO:0000313" key="9">
    <source>
        <dbReference type="EMBL" id="AYC64777.1"/>
    </source>
</evidence>
<reference evidence="9" key="2">
    <citation type="journal article" date="2019" name="Mol. Phylogenet. Evol.">
        <title>Reassessment of the classification of bryopsidales (chlorophyta) based on chloroplast phylogenomic analyses.</title>
        <authorList>
            <person name="Cremen M.C."/>
            <person name="Leliaert F."/>
            <person name="West J."/>
            <person name="Lam D.W."/>
            <person name="Shimada S."/>
            <person name="Lopez-Bautista J.M."/>
            <person name="Verbruggen H."/>
        </authorList>
    </citation>
    <scope>NUCLEOTIDE SEQUENCE</scope>
</reference>
<dbReference type="Pfam" id="PF01084">
    <property type="entry name" value="Ribosomal_S18"/>
    <property type="match status" value="1"/>
</dbReference>
<protein>
    <recommendedName>
        <fullName evidence="6 7">Small ribosomal subunit protein bS18c</fullName>
    </recommendedName>
</protein>
<sequence>MKNKKKQNIPYYFNYKNVLLIQNFMASSSKIIPKRLNRLSSKKQRYLSKAIKNARLVSFLPFVRLINY</sequence>
<evidence type="ECO:0000256" key="7">
    <source>
        <dbReference type="HAMAP-Rule" id="MF_00270"/>
    </source>
</evidence>
<dbReference type="SUPFAM" id="SSF46911">
    <property type="entry name" value="Ribosomal protein S18"/>
    <property type="match status" value="1"/>
</dbReference>
<dbReference type="Gene3D" id="4.10.640.10">
    <property type="entry name" value="Ribosomal protein S18"/>
    <property type="match status" value="1"/>
</dbReference>
<dbReference type="HAMAP" id="MF_00270">
    <property type="entry name" value="Ribosomal_bS18"/>
    <property type="match status" value="1"/>
</dbReference>
<dbReference type="GO" id="GO:0005840">
    <property type="term" value="C:ribosome"/>
    <property type="evidence" value="ECO:0007669"/>
    <property type="project" value="UniProtKB-KW"/>
</dbReference>
<dbReference type="GO" id="GO:0009507">
    <property type="term" value="C:chloroplast"/>
    <property type="evidence" value="ECO:0007669"/>
    <property type="project" value="UniProtKB-SubCell"/>
</dbReference>
<proteinExistence type="inferred from homology"/>
<dbReference type="GO" id="GO:1990904">
    <property type="term" value="C:ribonucleoprotein complex"/>
    <property type="evidence" value="ECO:0007669"/>
    <property type="project" value="UniProtKB-KW"/>
</dbReference>
<dbReference type="PANTHER" id="PTHR13479">
    <property type="entry name" value="30S RIBOSOMAL PROTEIN S18"/>
    <property type="match status" value="1"/>
</dbReference>
<dbReference type="NCBIfam" id="TIGR00165">
    <property type="entry name" value="S18"/>
    <property type="match status" value="1"/>
</dbReference>
<evidence type="ECO:0000256" key="6">
    <source>
        <dbReference type="ARBA" id="ARBA00035266"/>
    </source>
</evidence>
<evidence type="ECO:0000256" key="8">
    <source>
        <dbReference type="RuleBase" id="RU003910"/>
    </source>
</evidence>
<dbReference type="GO" id="GO:0003735">
    <property type="term" value="F:structural constituent of ribosome"/>
    <property type="evidence" value="ECO:0007669"/>
    <property type="project" value="InterPro"/>
</dbReference>
<evidence type="ECO:0000256" key="3">
    <source>
        <dbReference type="ARBA" id="ARBA00022884"/>
    </source>
</evidence>
<dbReference type="PRINTS" id="PR00974">
    <property type="entry name" value="RIBOSOMALS18"/>
</dbReference>
<accession>A0A386AZ98</accession>
<evidence type="ECO:0000256" key="5">
    <source>
        <dbReference type="ARBA" id="ARBA00023274"/>
    </source>
</evidence>
<keyword evidence="7" id="KW-0699">rRNA-binding</keyword>
<dbReference type="EMBL" id="MH591102">
    <property type="protein sequence ID" value="AYC64777.1"/>
    <property type="molecule type" value="Genomic_DNA"/>
</dbReference>
<dbReference type="GO" id="GO:0070181">
    <property type="term" value="F:small ribosomal subunit rRNA binding"/>
    <property type="evidence" value="ECO:0007669"/>
    <property type="project" value="TreeGrafter"/>
</dbReference>
<evidence type="ECO:0000256" key="4">
    <source>
        <dbReference type="ARBA" id="ARBA00022980"/>
    </source>
</evidence>
<evidence type="ECO:0000256" key="2">
    <source>
        <dbReference type="ARBA" id="ARBA00011458"/>
    </source>
</evidence>
<evidence type="ECO:0000256" key="1">
    <source>
        <dbReference type="ARBA" id="ARBA00005589"/>
    </source>
</evidence>
<comment type="subunit">
    <text evidence="2 7">Part of the 30S ribosomal subunit.</text>
</comment>